<organism evidence="2 3">
    <name type="scientific">Aulographum hederae CBS 113979</name>
    <dbReference type="NCBI Taxonomy" id="1176131"/>
    <lineage>
        <taxon>Eukaryota</taxon>
        <taxon>Fungi</taxon>
        <taxon>Dikarya</taxon>
        <taxon>Ascomycota</taxon>
        <taxon>Pezizomycotina</taxon>
        <taxon>Dothideomycetes</taxon>
        <taxon>Pleosporomycetidae</taxon>
        <taxon>Aulographales</taxon>
        <taxon>Aulographaceae</taxon>
    </lineage>
</organism>
<feature type="region of interest" description="Disordered" evidence="1">
    <location>
        <begin position="194"/>
        <end position="319"/>
    </location>
</feature>
<reference evidence="2" key="1">
    <citation type="journal article" date="2020" name="Stud. Mycol.">
        <title>101 Dothideomycetes genomes: a test case for predicting lifestyles and emergence of pathogens.</title>
        <authorList>
            <person name="Haridas S."/>
            <person name="Albert R."/>
            <person name="Binder M."/>
            <person name="Bloem J."/>
            <person name="Labutti K."/>
            <person name="Salamov A."/>
            <person name="Andreopoulos B."/>
            <person name="Baker S."/>
            <person name="Barry K."/>
            <person name="Bills G."/>
            <person name="Bluhm B."/>
            <person name="Cannon C."/>
            <person name="Castanera R."/>
            <person name="Culley D."/>
            <person name="Daum C."/>
            <person name="Ezra D."/>
            <person name="Gonzalez J."/>
            <person name="Henrissat B."/>
            <person name="Kuo A."/>
            <person name="Liang C."/>
            <person name="Lipzen A."/>
            <person name="Lutzoni F."/>
            <person name="Magnuson J."/>
            <person name="Mondo S."/>
            <person name="Nolan M."/>
            <person name="Ohm R."/>
            <person name="Pangilinan J."/>
            <person name="Park H.-J."/>
            <person name="Ramirez L."/>
            <person name="Alfaro M."/>
            <person name="Sun H."/>
            <person name="Tritt A."/>
            <person name="Yoshinaga Y."/>
            <person name="Zwiers L.-H."/>
            <person name="Turgeon B."/>
            <person name="Goodwin S."/>
            <person name="Spatafora J."/>
            <person name="Crous P."/>
            <person name="Grigoriev I."/>
        </authorList>
    </citation>
    <scope>NUCLEOTIDE SEQUENCE</scope>
    <source>
        <strain evidence="2">CBS 113979</strain>
    </source>
</reference>
<evidence type="ECO:0000256" key="1">
    <source>
        <dbReference type="SAM" id="MobiDB-lite"/>
    </source>
</evidence>
<dbReference type="PANTHER" id="PTHR15907">
    <property type="entry name" value="DUF614 FAMILY PROTEIN-RELATED"/>
    <property type="match status" value="1"/>
</dbReference>
<feature type="region of interest" description="Disordered" evidence="1">
    <location>
        <begin position="1"/>
        <end position="81"/>
    </location>
</feature>
<feature type="compositionally biased region" description="Basic and acidic residues" evidence="1">
    <location>
        <begin position="66"/>
        <end position="81"/>
    </location>
</feature>
<feature type="compositionally biased region" description="Pro residues" evidence="1">
    <location>
        <begin position="249"/>
        <end position="264"/>
    </location>
</feature>
<feature type="compositionally biased region" description="Low complexity" evidence="1">
    <location>
        <begin position="147"/>
        <end position="159"/>
    </location>
</feature>
<dbReference type="AlphaFoldDB" id="A0A6G1H9V4"/>
<sequence length="461" mass="51852">MDHHRHARYDYVSSPQTVSPLSPPTSTPSSDPRFSWQMPIEFDITPPRLQLDTTNIDPCPPRNRSVRRDNTQHRAPDMADQRGNRFSYLATPVEMQEPFFPANPPSQMRMQTIEQSPESPGEQQLQPLKSAQLNHPIYMTPQERSARSPSPYSTSAPTSMNPHPHFTPHIDRAVTPQEQQTRPHPAIMAQYEEQRRQSLQQQQVLEQRRTSLQQQYTNQPQPPYQPQEQQHPPEPDYPPSPRKDSIPTSPGPIPMKPSIPPEGPFSPNTPATATSGTPYTPHATYTPSRPFLNPDTPAQPPHQPGQIAHPNMSVSASSGSKQSWKHSLCECNADVGTCMLGVFAPCVLYGKTAYRLEQKGQKKDPSDLLGWQKVNGSCGFMSAACGLWCLFPLFTRTRIRHTYKLAGSLGGDIIQGCLCCCCTLVQNEREIRDREEDMRRWAGPAQGYQSPEMMTYSSPPR</sequence>
<dbReference type="Pfam" id="PF04749">
    <property type="entry name" value="PLAC8"/>
    <property type="match status" value="1"/>
</dbReference>
<protein>
    <submittedName>
        <fullName evidence="2">PLAC8-domain-containing protein</fullName>
    </submittedName>
</protein>
<evidence type="ECO:0000313" key="3">
    <source>
        <dbReference type="Proteomes" id="UP000800041"/>
    </source>
</evidence>
<feature type="region of interest" description="Disordered" evidence="1">
    <location>
        <begin position="141"/>
        <end position="170"/>
    </location>
</feature>
<accession>A0A6G1H9V4</accession>
<dbReference type="NCBIfam" id="TIGR01571">
    <property type="entry name" value="A_thal_Cys_rich"/>
    <property type="match status" value="1"/>
</dbReference>
<dbReference type="EMBL" id="ML977143">
    <property type="protein sequence ID" value="KAF1990006.1"/>
    <property type="molecule type" value="Genomic_DNA"/>
</dbReference>
<proteinExistence type="predicted"/>
<feature type="compositionally biased region" description="Polar residues" evidence="1">
    <location>
        <begin position="266"/>
        <end position="287"/>
    </location>
</feature>
<dbReference type="OrthoDB" id="1045822at2759"/>
<evidence type="ECO:0000313" key="2">
    <source>
        <dbReference type="EMBL" id="KAF1990006.1"/>
    </source>
</evidence>
<dbReference type="Proteomes" id="UP000800041">
    <property type="component" value="Unassembled WGS sequence"/>
</dbReference>
<feature type="region of interest" description="Disordered" evidence="1">
    <location>
        <begin position="439"/>
        <end position="461"/>
    </location>
</feature>
<feature type="region of interest" description="Disordered" evidence="1">
    <location>
        <begin position="105"/>
        <end position="125"/>
    </location>
</feature>
<dbReference type="InterPro" id="IPR006461">
    <property type="entry name" value="PLAC_motif_containing"/>
</dbReference>
<name>A0A6G1H9V4_9PEZI</name>
<gene>
    <name evidence="2" type="ORF">K402DRAFT_418104</name>
</gene>
<keyword evidence="3" id="KW-1185">Reference proteome</keyword>